<evidence type="ECO:0000313" key="2">
    <source>
        <dbReference type="Proteomes" id="UP000693941"/>
    </source>
</evidence>
<name>A0A8F5BUY1_9CREN</name>
<dbReference type="Proteomes" id="UP000693941">
    <property type="component" value="Chromosome"/>
</dbReference>
<protein>
    <submittedName>
        <fullName evidence="1">Uncharacterized protein</fullName>
    </submittedName>
</protein>
<organism evidence="1 2">
    <name type="scientific">Saccharolobus shibatae</name>
    <dbReference type="NCBI Taxonomy" id="2286"/>
    <lineage>
        <taxon>Archaea</taxon>
        <taxon>Thermoproteota</taxon>
        <taxon>Thermoprotei</taxon>
        <taxon>Sulfolobales</taxon>
        <taxon>Sulfolobaceae</taxon>
        <taxon>Saccharolobus</taxon>
    </lineage>
</organism>
<reference evidence="1" key="1">
    <citation type="journal article" date="2021" name="Environ. Microbiol.">
        <title>New insights into the diversity and evolution of the archaeal mobilome from three complete genomes of Saccharolobus shibatae.</title>
        <authorList>
            <person name="Medvedeva S."/>
            <person name="Brandt D."/>
            <person name="Cvirkaite-Krupovic V."/>
            <person name="Liu Y."/>
            <person name="Severinov K."/>
            <person name="Ishino S."/>
            <person name="Ishino Y."/>
            <person name="Prangishvili D."/>
            <person name="Kalinowski J."/>
            <person name="Krupovic M."/>
        </authorList>
    </citation>
    <scope>NUCLEOTIDE SEQUENCE</scope>
    <source>
        <strain evidence="1">BEU9</strain>
    </source>
</reference>
<proteinExistence type="predicted"/>
<dbReference type="EMBL" id="CP077715">
    <property type="protein sequence ID" value="QXJ31917.1"/>
    <property type="molecule type" value="Genomic_DNA"/>
</dbReference>
<gene>
    <name evidence="1" type="ORF">J5U21_01568</name>
</gene>
<sequence>MIKLNNEYDIYRFSCSVGSKRFRMYFVFLGYYCCIEDFILKICNEQIREFIVSPLGYKFLYHDYYLWVESQSLKSVLIKRYKEKL</sequence>
<accession>A0A8F5BUY1</accession>
<dbReference type="AlphaFoldDB" id="A0A8F5BUY1"/>
<evidence type="ECO:0000313" key="1">
    <source>
        <dbReference type="EMBL" id="QXJ31917.1"/>
    </source>
</evidence>